<dbReference type="RefSeq" id="WP_149430611.1">
    <property type="nucleotide sequence ID" value="NZ_VLNY01000005.1"/>
</dbReference>
<dbReference type="GO" id="GO:0051920">
    <property type="term" value="F:peroxiredoxin activity"/>
    <property type="evidence" value="ECO:0007669"/>
    <property type="project" value="InterPro"/>
</dbReference>
<evidence type="ECO:0000259" key="1">
    <source>
        <dbReference type="Pfam" id="PF02627"/>
    </source>
</evidence>
<name>A0A5A7SDJ1_9NOCA</name>
<keyword evidence="3" id="KW-1185">Reference proteome</keyword>
<sequence length="180" mass="20234">MSRIAPVSAPYSDALQQRFARVVPEGLRPPRIYRIVARNESLFLDLVDSGHLGLTGLFDREILPPRLRELIILRTCVAAGNDYEWHLHVDPGLSTHMGLSAEETADTRTDTPDPGLWTSAEYVAIELADALVHRIDVDDVLYARLREHYDEPTLIEMTQLIGWYTIVAMQVALAALHPKP</sequence>
<comment type="caution">
    <text evidence="2">The sequence shown here is derived from an EMBL/GenBank/DDBJ whole genome shotgun (WGS) entry which is preliminary data.</text>
</comment>
<dbReference type="EMBL" id="VLNY01000005">
    <property type="protein sequence ID" value="KAA0022555.1"/>
    <property type="molecule type" value="Genomic_DNA"/>
</dbReference>
<dbReference type="OrthoDB" id="4704294at2"/>
<evidence type="ECO:0000313" key="3">
    <source>
        <dbReference type="Proteomes" id="UP000322244"/>
    </source>
</evidence>
<dbReference type="PANTHER" id="PTHR34846">
    <property type="entry name" value="4-CARBOXYMUCONOLACTONE DECARBOXYLASE FAMILY PROTEIN (AFU_ORTHOLOGUE AFUA_6G11590)"/>
    <property type="match status" value="1"/>
</dbReference>
<dbReference type="Gene3D" id="1.20.1290.10">
    <property type="entry name" value="AhpD-like"/>
    <property type="match status" value="1"/>
</dbReference>
<proteinExistence type="predicted"/>
<dbReference type="AlphaFoldDB" id="A0A5A7SDJ1"/>
<organism evidence="2 3">
    <name type="scientific">Antrihabitans cavernicola</name>
    <dbReference type="NCBI Taxonomy" id="2495913"/>
    <lineage>
        <taxon>Bacteria</taxon>
        <taxon>Bacillati</taxon>
        <taxon>Actinomycetota</taxon>
        <taxon>Actinomycetes</taxon>
        <taxon>Mycobacteriales</taxon>
        <taxon>Nocardiaceae</taxon>
        <taxon>Antrihabitans</taxon>
    </lineage>
</organism>
<protein>
    <recommendedName>
        <fullName evidence="1">Carboxymuconolactone decarboxylase-like domain-containing protein</fullName>
    </recommendedName>
</protein>
<reference evidence="2 3" key="1">
    <citation type="submission" date="2019-07" db="EMBL/GenBank/DDBJ databases">
        <title>Rhodococcus cavernicolus sp. nov., isolated from a cave.</title>
        <authorList>
            <person name="Lee S.D."/>
        </authorList>
    </citation>
    <scope>NUCLEOTIDE SEQUENCE [LARGE SCALE GENOMIC DNA]</scope>
    <source>
        <strain evidence="2 3">C1-24</strain>
    </source>
</reference>
<dbReference type="SUPFAM" id="SSF69118">
    <property type="entry name" value="AhpD-like"/>
    <property type="match status" value="1"/>
</dbReference>
<accession>A0A5A7SDJ1</accession>
<dbReference type="PANTHER" id="PTHR34846:SF5">
    <property type="entry name" value="CARBOXYMUCONOLACTONE DECARBOXYLASE-LIKE DOMAIN-CONTAINING PROTEIN"/>
    <property type="match status" value="1"/>
</dbReference>
<feature type="domain" description="Carboxymuconolactone decarboxylase-like" evidence="1">
    <location>
        <begin position="57"/>
        <end position="121"/>
    </location>
</feature>
<dbReference type="Proteomes" id="UP000322244">
    <property type="component" value="Unassembled WGS sequence"/>
</dbReference>
<dbReference type="InterPro" id="IPR003779">
    <property type="entry name" value="CMD-like"/>
</dbReference>
<dbReference type="InterPro" id="IPR029032">
    <property type="entry name" value="AhpD-like"/>
</dbReference>
<dbReference type="Pfam" id="PF02627">
    <property type="entry name" value="CMD"/>
    <property type="match status" value="1"/>
</dbReference>
<evidence type="ECO:0000313" key="2">
    <source>
        <dbReference type="EMBL" id="KAA0022555.1"/>
    </source>
</evidence>
<gene>
    <name evidence="2" type="ORF">FOY51_12720</name>
</gene>